<comment type="subcellular location">
    <subcellularLocation>
        <location evidence="1">Membrane</location>
        <topology evidence="1">Multi-pass membrane protein</topology>
    </subcellularLocation>
</comment>
<evidence type="ECO:0000256" key="3">
    <source>
        <dbReference type="ARBA" id="ARBA00022989"/>
    </source>
</evidence>
<protein>
    <recommendedName>
        <fullName evidence="6">Amino acid transporter transmembrane domain-containing protein</fullName>
    </recommendedName>
</protein>
<sequence>MSTRWMARALLLDDPCEARLNYHLLGPETPDSHPAVPTRNGNVTSSIISLLATTMGGGLLALPYAFAKCGLLVGVGFLLLSALATGYSLVILVACSNVSGEASFEGNVRFYLGRKWLIVLRGALYALLLLTASAVFVVVMDLGPKVLGMMFYPSPLLHPLMVGSYAMALMFYFSAQDSLHALRYTSFAVLCCIAYFLYAIVYTFGCDPHVQESVVAINSPSSWFEGVPIMFTAYQCQYNIFKINEEMREDQKDKINKVIWLGILGVVTAVYSVAGLLGYFMLGAGVSGDILTEFSRSDLFSMARGLLALTSLLKLPLLLIPLRISLEETCGLDPRAVDWRGRSAFCLIINLVSFFVACALGSLSKVLDFAGCTAGVVIAFLLPGLLRVRYLQTRNCSSDSRQIPGQVLAWALIVGGILAGTASLASIVFDWDGA</sequence>
<feature type="transmembrane region" description="Helical" evidence="5">
    <location>
        <begin position="156"/>
        <end position="175"/>
    </location>
</feature>
<feature type="domain" description="Amino acid transporter transmembrane" evidence="6">
    <location>
        <begin position="40"/>
        <end position="427"/>
    </location>
</feature>
<evidence type="ECO:0000256" key="5">
    <source>
        <dbReference type="SAM" id="Phobius"/>
    </source>
</evidence>
<gene>
    <name evidence="7" type="ORF">NSCI0253_LOCUS38859</name>
</gene>
<keyword evidence="2 5" id="KW-0812">Transmembrane</keyword>
<feature type="transmembrane region" description="Helical" evidence="5">
    <location>
        <begin position="302"/>
        <end position="322"/>
    </location>
</feature>
<feature type="transmembrane region" description="Helical" evidence="5">
    <location>
        <begin position="72"/>
        <end position="95"/>
    </location>
</feature>
<feature type="transmembrane region" description="Helical" evidence="5">
    <location>
        <begin position="187"/>
        <end position="205"/>
    </location>
</feature>
<dbReference type="EMBL" id="HBFQ01054646">
    <property type="protein sequence ID" value="CAD8864504.1"/>
    <property type="molecule type" value="Transcribed_RNA"/>
</dbReference>
<dbReference type="Pfam" id="PF01490">
    <property type="entry name" value="Aa_trans"/>
    <property type="match status" value="1"/>
</dbReference>
<feature type="transmembrane region" description="Helical" evidence="5">
    <location>
        <begin position="47"/>
        <end position="66"/>
    </location>
</feature>
<organism evidence="7">
    <name type="scientific">Noctiluca scintillans</name>
    <name type="common">Sea sparkle</name>
    <name type="synonym">Red tide dinoflagellate</name>
    <dbReference type="NCBI Taxonomy" id="2966"/>
    <lineage>
        <taxon>Eukaryota</taxon>
        <taxon>Sar</taxon>
        <taxon>Alveolata</taxon>
        <taxon>Dinophyceae</taxon>
        <taxon>Noctilucales</taxon>
        <taxon>Noctilucaceae</taxon>
        <taxon>Noctiluca</taxon>
    </lineage>
</organism>
<dbReference type="PANTHER" id="PTHR22950">
    <property type="entry name" value="AMINO ACID TRANSPORTER"/>
    <property type="match status" value="1"/>
</dbReference>
<keyword evidence="3 5" id="KW-1133">Transmembrane helix</keyword>
<feature type="transmembrane region" description="Helical" evidence="5">
    <location>
        <begin position="407"/>
        <end position="429"/>
    </location>
</feature>
<evidence type="ECO:0000256" key="4">
    <source>
        <dbReference type="ARBA" id="ARBA00023136"/>
    </source>
</evidence>
<evidence type="ECO:0000313" key="7">
    <source>
        <dbReference type="EMBL" id="CAD8864504.1"/>
    </source>
</evidence>
<evidence type="ECO:0000256" key="2">
    <source>
        <dbReference type="ARBA" id="ARBA00022692"/>
    </source>
</evidence>
<reference evidence="7" key="1">
    <citation type="submission" date="2021-01" db="EMBL/GenBank/DDBJ databases">
        <authorList>
            <person name="Corre E."/>
            <person name="Pelletier E."/>
            <person name="Niang G."/>
            <person name="Scheremetjew M."/>
            <person name="Finn R."/>
            <person name="Kale V."/>
            <person name="Holt S."/>
            <person name="Cochrane G."/>
            <person name="Meng A."/>
            <person name="Brown T."/>
            <person name="Cohen L."/>
        </authorList>
    </citation>
    <scope>NUCLEOTIDE SEQUENCE</scope>
</reference>
<feature type="transmembrane region" description="Helical" evidence="5">
    <location>
        <begin position="343"/>
        <end position="363"/>
    </location>
</feature>
<name>A0A7S1ATL6_NOCSC</name>
<feature type="transmembrane region" description="Helical" evidence="5">
    <location>
        <begin position="258"/>
        <end position="282"/>
    </location>
</feature>
<evidence type="ECO:0000259" key="6">
    <source>
        <dbReference type="Pfam" id="PF01490"/>
    </source>
</evidence>
<accession>A0A7S1ATL6</accession>
<feature type="transmembrane region" description="Helical" evidence="5">
    <location>
        <begin position="369"/>
        <end position="386"/>
    </location>
</feature>
<dbReference type="AlphaFoldDB" id="A0A7S1ATL6"/>
<proteinExistence type="predicted"/>
<evidence type="ECO:0000256" key="1">
    <source>
        <dbReference type="ARBA" id="ARBA00004141"/>
    </source>
</evidence>
<keyword evidence="4 5" id="KW-0472">Membrane</keyword>
<dbReference type="GO" id="GO:0015179">
    <property type="term" value="F:L-amino acid transmembrane transporter activity"/>
    <property type="evidence" value="ECO:0007669"/>
    <property type="project" value="TreeGrafter"/>
</dbReference>
<dbReference type="GO" id="GO:0016020">
    <property type="term" value="C:membrane"/>
    <property type="evidence" value="ECO:0007669"/>
    <property type="project" value="UniProtKB-SubCell"/>
</dbReference>
<feature type="transmembrane region" description="Helical" evidence="5">
    <location>
        <begin position="217"/>
        <end position="237"/>
    </location>
</feature>
<feature type="transmembrane region" description="Helical" evidence="5">
    <location>
        <begin position="116"/>
        <end position="136"/>
    </location>
</feature>
<dbReference type="InterPro" id="IPR013057">
    <property type="entry name" value="AA_transpt_TM"/>
</dbReference>